<evidence type="ECO:0000256" key="3">
    <source>
        <dbReference type="ARBA" id="ARBA00008061"/>
    </source>
</evidence>
<reference evidence="16 17" key="1">
    <citation type="submission" date="2019-02" db="EMBL/GenBank/DDBJ databases">
        <title>Isolation and identification of novel species under the genus Muribaculum.</title>
        <authorList>
            <person name="Miyake S."/>
            <person name="Ding Y."/>
            <person name="Low A."/>
            <person name="Soh M."/>
            <person name="Seedorf H."/>
        </authorList>
    </citation>
    <scope>NUCLEOTIDE SEQUENCE [LARGE SCALE GENOMIC DNA]</scope>
    <source>
        <strain evidence="16 17">TLL-A3</strain>
    </source>
</reference>
<evidence type="ECO:0000259" key="14">
    <source>
        <dbReference type="SMART" id="SM00632"/>
    </source>
</evidence>
<dbReference type="Gene3D" id="3.20.20.80">
    <property type="entry name" value="Glycosidases"/>
    <property type="match status" value="1"/>
</dbReference>
<evidence type="ECO:0000256" key="13">
    <source>
        <dbReference type="SAM" id="SignalP"/>
    </source>
</evidence>
<feature type="domain" description="Alpha-amylase C-terminal" evidence="14">
    <location>
        <begin position="411"/>
        <end position="474"/>
    </location>
</feature>
<gene>
    <name evidence="16" type="ORF">EZ315_10655</name>
</gene>
<dbReference type="Pfam" id="PF02806">
    <property type="entry name" value="Alpha-amylase_C"/>
    <property type="match status" value="1"/>
</dbReference>
<dbReference type="InterPro" id="IPR013780">
    <property type="entry name" value="Glyco_hydro_b"/>
</dbReference>
<dbReference type="SMART" id="SM00642">
    <property type="entry name" value="Aamy"/>
    <property type="match status" value="1"/>
</dbReference>
<dbReference type="PANTHER" id="PTHR43447">
    <property type="entry name" value="ALPHA-AMYLASE"/>
    <property type="match status" value="1"/>
</dbReference>
<dbReference type="AlphaFoldDB" id="A0A4Z0V4Q6"/>
<dbReference type="PROSITE" id="PS51257">
    <property type="entry name" value="PROKAR_LIPOPROTEIN"/>
    <property type="match status" value="1"/>
</dbReference>
<evidence type="ECO:0000313" key="16">
    <source>
        <dbReference type="EMBL" id="TGG36323.1"/>
    </source>
</evidence>
<keyword evidence="16" id="KW-0456">Lyase</keyword>
<organism evidence="16 17">
    <name type="scientific">Duncaniella freteri</name>
    <dbReference type="NCBI Taxonomy" id="2530391"/>
    <lineage>
        <taxon>Bacteria</taxon>
        <taxon>Pseudomonadati</taxon>
        <taxon>Bacteroidota</taxon>
        <taxon>Bacteroidia</taxon>
        <taxon>Bacteroidales</taxon>
        <taxon>Muribaculaceae</taxon>
        <taxon>Duncaniella</taxon>
    </lineage>
</organism>
<dbReference type="InterPro" id="IPR031319">
    <property type="entry name" value="A-amylase_C"/>
</dbReference>
<accession>A0A4Z0V4Q6</accession>
<comment type="cofactor">
    <cofactor evidence="2">
        <name>Ca(2+)</name>
        <dbReference type="ChEBI" id="CHEBI:29108"/>
    </cofactor>
</comment>
<comment type="catalytic activity">
    <reaction evidence="1 12">
        <text>Endohydrolysis of (1-&gt;4)-alpha-D-glucosidic linkages in polysaccharides containing three or more (1-&gt;4)-alpha-linked D-glucose units.</text>
        <dbReference type="EC" id="3.2.1.1"/>
    </reaction>
</comment>
<evidence type="ECO:0000256" key="4">
    <source>
        <dbReference type="ARBA" id="ARBA00012595"/>
    </source>
</evidence>
<evidence type="ECO:0000256" key="10">
    <source>
        <dbReference type="ARBA" id="ARBA00023295"/>
    </source>
</evidence>
<keyword evidence="13" id="KW-0732">Signal</keyword>
<dbReference type="EMBL" id="SJSA01000002">
    <property type="protein sequence ID" value="TGG36323.1"/>
    <property type="molecule type" value="Genomic_DNA"/>
</dbReference>
<evidence type="ECO:0000313" key="17">
    <source>
        <dbReference type="Proteomes" id="UP000297635"/>
    </source>
</evidence>
<dbReference type="InterPro" id="IPR006047">
    <property type="entry name" value="GH13_cat_dom"/>
</dbReference>
<feature type="signal peptide" evidence="13">
    <location>
        <begin position="1"/>
        <end position="23"/>
    </location>
</feature>
<dbReference type="CDD" id="cd11315">
    <property type="entry name" value="AmyAc_bac1_AmyA"/>
    <property type="match status" value="1"/>
</dbReference>
<proteinExistence type="inferred from homology"/>
<evidence type="ECO:0000256" key="6">
    <source>
        <dbReference type="ARBA" id="ARBA00022723"/>
    </source>
</evidence>
<keyword evidence="8" id="KW-0106">Calcium</keyword>
<dbReference type="GO" id="GO:0005975">
    <property type="term" value="P:carbohydrate metabolic process"/>
    <property type="evidence" value="ECO:0007669"/>
    <property type="project" value="InterPro"/>
</dbReference>
<dbReference type="Pfam" id="PF00128">
    <property type="entry name" value="Alpha-amylase"/>
    <property type="match status" value="1"/>
</dbReference>
<evidence type="ECO:0000259" key="15">
    <source>
        <dbReference type="SMART" id="SM00642"/>
    </source>
</evidence>
<keyword evidence="7 12" id="KW-0378">Hydrolase</keyword>
<feature type="domain" description="Glycosyl hydrolase family 13 catalytic" evidence="15">
    <location>
        <begin position="35"/>
        <end position="397"/>
    </location>
</feature>
<evidence type="ECO:0000256" key="8">
    <source>
        <dbReference type="ARBA" id="ARBA00022837"/>
    </source>
</evidence>
<dbReference type="InterPro" id="IPR006048">
    <property type="entry name" value="A-amylase/branching_C"/>
</dbReference>
<dbReference type="InterPro" id="IPR017853">
    <property type="entry name" value="GH"/>
</dbReference>
<dbReference type="InterPro" id="IPR006046">
    <property type="entry name" value="Alpha_amylase"/>
</dbReference>
<comment type="caution">
    <text evidence="16">The sequence shown here is derived from an EMBL/GenBank/DDBJ whole genome shotgun (WGS) entry which is preliminary data.</text>
</comment>
<dbReference type="EC" id="3.2.1.1" evidence="4 12"/>
<dbReference type="GO" id="GO:0004556">
    <property type="term" value="F:alpha-amylase activity"/>
    <property type="evidence" value="ECO:0007669"/>
    <property type="project" value="UniProtKB-UniRule"/>
</dbReference>
<evidence type="ECO:0000256" key="11">
    <source>
        <dbReference type="RuleBase" id="RU003615"/>
    </source>
</evidence>
<keyword evidence="10 12" id="KW-0326">Glycosidase</keyword>
<dbReference type="SUPFAM" id="SSF51011">
    <property type="entry name" value="Glycosyl hydrolase domain"/>
    <property type="match status" value="1"/>
</dbReference>
<dbReference type="Gene3D" id="2.60.40.1180">
    <property type="entry name" value="Golgi alpha-mannosidase II"/>
    <property type="match status" value="1"/>
</dbReference>
<feature type="chain" id="PRO_5021397058" description="Alpha-amylase" evidence="13">
    <location>
        <begin position="24"/>
        <end position="478"/>
    </location>
</feature>
<evidence type="ECO:0000256" key="1">
    <source>
        <dbReference type="ARBA" id="ARBA00000548"/>
    </source>
</evidence>
<evidence type="ECO:0000256" key="7">
    <source>
        <dbReference type="ARBA" id="ARBA00022801"/>
    </source>
</evidence>
<dbReference type="GO" id="GO:0016829">
    <property type="term" value="F:lyase activity"/>
    <property type="evidence" value="ECO:0007669"/>
    <property type="project" value="UniProtKB-KW"/>
</dbReference>
<keyword evidence="17" id="KW-1185">Reference proteome</keyword>
<dbReference type="SMART" id="SM00632">
    <property type="entry name" value="Aamy_C"/>
    <property type="match status" value="1"/>
</dbReference>
<evidence type="ECO:0000256" key="5">
    <source>
        <dbReference type="ARBA" id="ARBA00017303"/>
    </source>
</evidence>
<keyword evidence="9 12" id="KW-0119">Carbohydrate metabolism</keyword>
<dbReference type="GO" id="GO:0046872">
    <property type="term" value="F:metal ion binding"/>
    <property type="evidence" value="ECO:0007669"/>
    <property type="project" value="UniProtKB-KW"/>
</dbReference>
<evidence type="ECO:0000256" key="9">
    <source>
        <dbReference type="ARBA" id="ARBA00023277"/>
    </source>
</evidence>
<name>A0A4Z0V4Q6_9BACT</name>
<evidence type="ECO:0000256" key="2">
    <source>
        <dbReference type="ARBA" id="ARBA00001913"/>
    </source>
</evidence>
<evidence type="ECO:0000256" key="12">
    <source>
        <dbReference type="RuleBase" id="RU361134"/>
    </source>
</evidence>
<sequence>MPSMKKILFLAMAGSIIATSCHKTDQAPEADTNDEVILHAWSWSFDTIAANMKDIAEAGYAYVQTSPANTCFVGEDGGMALYSQPGDSIKGKWYYYYQPTDWKIGNYLLGSRDQFKSMMDSASKYNVKIIVDVLPNHTAVDHSAVLPDLDNAVGGHDKLFHANGLTDIIDYNDRYQCTTGKMGGLPDVNTENPDFQAYYMNYVNDLLSLGVKGFRYDTAKHIGLPSDPLDSLAERNNFWDVATGREEVKGVRLAVPRDSLFIYGEVLQDRNVKEAEYGEYMDLVASNYGHALRNVLEKADFNADSLLTWHHPVDGKHLVTWVESHDTYCNQHESADLTDEQVRMGYVFLAARQNGTPLFYSRPAGSTRENYWGNNRVGARGNDEFKHPEVVAINKFRRAMHGQPEKVTSSDNGAVISVERGKAGLVIINISGQPQAIDIATTLPDGTYSDSLHGTSFEVKSGKITGSVAPYTSSILTR</sequence>
<dbReference type="Proteomes" id="UP000297635">
    <property type="component" value="Unassembled WGS sequence"/>
</dbReference>
<comment type="similarity">
    <text evidence="3 11">Belongs to the glycosyl hydrolase 13 family.</text>
</comment>
<protein>
    <recommendedName>
        <fullName evidence="5 12">Alpha-amylase</fullName>
        <ecNumber evidence="4 12">3.2.1.1</ecNumber>
    </recommendedName>
</protein>
<dbReference type="SUPFAM" id="SSF51445">
    <property type="entry name" value="(Trans)glycosidases"/>
    <property type="match status" value="1"/>
</dbReference>
<dbReference type="PRINTS" id="PR00110">
    <property type="entry name" value="ALPHAAMYLASE"/>
</dbReference>
<keyword evidence="6" id="KW-0479">Metal-binding</keyword>